<evidence type="ECO:0000256" key="3">
    <source>
        <dbReference type="PIRSR" id="PIRSR601559-52"/>
    </source>
</evidence>
<evidence type="ECO:0000313" key="5">
    <source>
        <dbReference type="EMBL" id="ACI17748.1"/>
    </source>
</evidence>
<dbReference type="OrthoDB" id="9795018at2"/>
<dbReference type="HOGENOM" id="CLU_054760_1_1_9"/>
<dbReference type="eggNOG" id="COG1735">
    <property type="taxonomic scope" value="Bacteria"/>
</dbReference>
<dbReference type="InterPro" id="IPR001559">
    <property type="entry name" value="Phosphotriesterase"/>
</dbReference>
<feature type="binding site" evidence="3">
    <location>
        <position position="161"/>
    </location>
    <ligand>
        <name>a divalent metal cation</name>
        <dbReference type="ChEBI" id="CHEBI:60240"/>
        <label>2</label>
    </ligand>
</feature>
<dbReference type="Pfam" id="PF02126">
    <property type="entry name" value="PTE"/>
    <property type="match status" value="1"/>
</dbReference>
<comment type="caution">
    <text evidence="4">Lacks conserved residue(s) required for the propagation of feature annotation.</text>
</comment>
<dbReference type="STRING" id="309798.COPRO5265_0037"/>
<organism evidence="5 6">
    <name type="scientific">Coprothermobacter proteolyticus (strain ATCC 35245 / DSM 5265 / OCM 4 / BT)</name>
    <dbReference type="NCBI Taxonomy" id="309798"/>
    <lineage>
        <taxon>Bacteria</taxon>
        <taxon>Pseudomonadati</taxon>
        <taxon>Coprothermobacterota</taxon>
        <taxon>Coprothermobacteria</taxon>
        <taxon>Coprothermobacterales</taxon>
        <taxon>Coprothermobacteraceae</taxon>
        <taxon>Coprothermobacter</taxon>
    </lineage>
</organism>
<dbReference type="EMBL" id="CP001145">
    <property type="protein sequence ID" value="ACI17748.1"/>
    <property type="molecule type" value="Genomic_DNA"/>
</dbReference>
<dbReference type="Proteomes" id="UP000001732">
    <property type="component" value="Chromosome"/>
</dbReference>
<reference evidence="6" key="1">
    <citation type="submission" date="2008-08" db="EMBL/GenBank/DDBJ databases">
        <title>The complete genome sequence of Coprothermobacter proteolyticus strain ATCC 5245 / DSM 5265 / BT.</title>
        <authorList>
            <person name="Dodson R.J."/>
            <person name="Durkin A.S."/>
            <person name="Wu M."/>
            <person name="Eisen J."/>
            <person name="Sutton G."/>
        </authorList>
    </citation>
    <scope>NUCLEOTIDE SEQUENCE [LARGE SCALE GENOMIC DNA]</scope>
    <source>
        <strain evidence="6">ATCC 35245 / DSM 5265 / OCM 4 / BT</strain>
    </source>
</reference>
<dbReference type="PROSITE" id="PS01322">
    <property type="entry name" value="PHOSPHOTRIESTERASE_1"/>
    <property type="match status" value="1"/>
</dbReference>
<evidence type="ECO:0000256" key="4">
    <source>
        <dbReference type="PROSITE-ProRule" id="PRU00679"/>
    </source>
</evidence>
<dbReference type="PANTHER" id="PTHR10819">
    <property type="entry name" value="PHOSPHOTRIESTERASE-RELATED"/>
    <property type="match status" value="1"/>
</dbReference>
<keyword evidence="6" id="KW-1185">Reference proteome</keyword>
<dbReference type="SUPFAM" id="SSF51556">
    <property type="entry name" value="Metallo-dependent hydrolases"/>
    <property type="match status" value="1"/>
</dbReference>
<name>B5Y6L2_COPPD</name>
<evidence type="ECO:0000313" key="6">
    <source>
        <dbReference type="Proteomes" id="UP000001732"/>
    </source>
</evidence>
<feature type="binding site" evidence="3">
    <location>
        <position position="19"/>
    </location>
    <ligand>
        <name>a divalent metal cation</name>
        <dbReference type="ChEBI" id="CHEBI:60240"/>
        <label>1</label>
    </ligand>
</feature>
<sequence length="296" mass="32717">MESVLGNITALGKTLAHEHLTINLSFNKSDDSNLNDDLAMLEDLKDLKAAGVDTIIDVTNIGMGRNIERMRKLSIQSGMNVIASTGYYKSPYLPSEVEQLSVEQLCSIMELEITKGIDGTEIKAALIGEIGTSDQMTDSEKKVFEAAALAHLRTGVPIYTHTTLGKLGIEQIEFLINNGVNPAKVVIGHLDLNPDMEYYKRVADYGCYMGFDTVGKISYQPDEIRAKNIAALVKLGFGNSILLSLDITRKSHLKSYGGYGHVYLFEKFIPMLYEQGLTSQDVDRLLIDNPSAWFLQ</sequence>
<evidence type="ECO:0000256" key="1">
    <source>
        <dbReference type="ARBA" id="ARBA00022723"/>
    </source>
</evidence>
<feature type="binding site" evidence="3">
    <location>
        <position position="17"/>
    </location>
    <ligand>
        <name>a divalent metal cation</name>
        <dbReference type="ChEBI" id="CHEBI:60240"/>
        <label>1</label>
    </ligand>
</feature>
<keyword evidence="2" id="KW-0378">Hydrolase</keyword>
<dbReference type="PANTHER" id="PTHR10819:SF3">
    <property type="entry name" value="PHOSPHOTRIESTERASE-RELATED PROTEIN"/>
    <property type="match status" value="1"/>
</dbReference>
<dbReference type="InterPro" id="IPR017947">
    <property type="entry name" value="AryldialkylPase_Zn-BS"/>
</dbReference>
<dbReference type="GO" id="GO:0008270">
    <property type="term" value="F:zinc ion binding"/>
    <property type="evidence" value="ECO:0007669"/>
    <property type="project" value="InterPro"/>
</dbReference>
<keyword evidence="1 3" id="KW-0479">Metal-binding</keyword>
<feature type="binding site" evidence="3">
    <location>
        <position position="129"/>
    </location>
    <ligand>
        <name>a divalent metal cation</name>
        <dbReference type="ChEBI" id="CHEBI:60240"/>
        <label>1</label>
    </ligand>
</feature>
<feature type="binding site" evidence="3">
    <location>
        <position position="189"/>
    </location>
    <ligand>
        <name>a divalent metal cation</name>
        <dbReference type="ChEBI" id="CHEBI:60240"/>
        <label>2</label>
    </ligand>
</feature>
<dbReference type="KEGG" id="cpo:COPRO5265_0037"/>
<dbReference type="RefSeq" id="WP_012544400.1">
    <property type="nucleotide sequence ID" value="NC_011295.1"/>
</dbReference>
<evidence type="ECO:0000256" key="2">
    <source>
        <dbReference type="ARBA" id="ARBA00022801"/>
    </source>
</evidence>
<feature type="binding site" evidence="3">
    <location>
        <position position="129"/>
    </location>
    <ligand>
        <name>a divalent metal cation</name>
        <dbReference type="ChEBI" id="CHEBI:60240"/>
        <label>2</label>
    </ligand>
</feature>
<accession>B5Y6L2</accession>
<dbReference type="Gene3D" id="3.20.20.140">
    <property type="entry name" value="Metal-dependent hydrolases"/>
    <property type="match status" value="1"/>
</dbReference>
<comment type="similarity">
    <text evidence="4">Belongs to the metallo-dependent hydrolases superfamily. Phosphotriesterase family.</text>
</comment>
<dbReference type="AlphaFoldDB" id="B5Y6L2"/>
<comment type="cofactor">
    <cofactor evidence="3">
        <name>a divalent metal cation</name>
        <dbReference type="ChEBI" id="CHEBI:60240"/>
    </cofactor>
    <text evidence="3">Binds 2 divalent metal cations per subunit.</text>
</comment>
<dbReference type="PROSITE" id="PS51347">
    <property type="entry name" value="PHOSPHOTRIESTERASE_2"/>
    <property type="match status" value="1"/>
</dbReference>
<feature type="binding site" evidence="3">
    <location>
        <position position="246"/>
    </location>
    <ligand>
        <name>a divalent metal cation</name>
        <dbReference type="ChEBI" id="CHEBI:60240"/>
        <label>1</label>
    </ligand>
</feature>
<reference evidence="5 6" key="2">
    <citation type="journal article" date="2014" name="Genome Announc.">
        <title>Complete Genome Sequence of Coprothermobacter proteolyticus DSM 5265.</title>
        <authorList>
            <person name="Alexiev A."/>
            <person name="Coil D.A."/>
            <person name="Badger J.H."/>
            <person name="Enticknap J."/>
            <person name="Ward N."/>
            <person name="Robb F.T."/>
            <person name="Eisen J.A."/>
        </authorList>
    </citation>
    <scope>NUCLEOTIDE SEQUENCE [LARGE SCALE GENOMIC DNA]</scope>
    <source>
        <strain evidence="6">ATCC 35245 / DSM 5265 / OCM 4 / BT</strain>
    </source>
</reference>
<gene>
    <name evidence="5" type="ordered locus">COPRO5265_0037</name>
</gene>
<dbReference type="PIRSF" id="PIRSF016839">
    <property type="entry name" value="PhP"/>
    <property type="match status" value="1"/>
</dbReference>
<dbReference type="CDD" id="cd00530">
    <property type="entry name" value="PTE"/>
    <property type="match status" value="1"/>
</dbReference>
<dbReference type="InterPro" id="IPR032466">
    <property type="entry name" value="Metal_Hydrolase"/>
</dbReference>
<protein>
    <submittedName>
        <fullName evidence="5">Putative phosphotriesterase</fullName>
    </submittedName>
</protein>
<proteinExistence type="inferred from homology"/>
<dbReference type="GO" id="GO:0016788">
    <property type="term" value="F:hydrolase activity, acting on ester bonds"/>
    <property type="evidence" value="ECO:0007669"/>
    <property type="project" value="InterPro"/>
</dbReference>